<dbReference type="GO" id="GO:0003777">
    <property type="term" value="F:microtubule motor activity"/>
    <property type="evidence" value="ECO:0007669"/>
    <property type="project" value="InterPro"/>
</dbReference>
<proteinExistence type="inferred from homology"/>
<accession>A0AAD6L250</accession>
<dbReference type="Pfam" id="PF00225">
    <property type="entry name" value="Kinesin"/>
    <property type="match status" value="1"/>
</dbReference>
<feature type="domain" description="Kinesin motor" evidence="4">
    <location>
        <begin position="31"/>
        <end position="183"/>
    </location>
</feature>
<dbReference type="Proteomes" id="UP001162972">
    <property type="component" value="Chromosome 13"/>
</dbReference>
<dbReference type="GO" id="GO:0005524">
    <property type="term" value="F:ATP binding"/>
    <property type="evidence" value="ECO:0007669"/>
    <property type="project" value="InterPro"/>
</dbReference>
<sequence length="236" mass="26814">MVGTPVTPASKMIQRTPSTTPGGGTRVREEKILVTVRVRPLSRREQALYDLIAWDCPDDHTILFKNPNQERPATYKFDKVFDPSCSTLKVYEEGAKNVAFSGKTYTMRGITENSVTDIFEHIKNERAFVLKVSALEIYNESVIDLLNHESGHLRLLDDPERGIIVEKLVEEVVKDINHLRHLIGICEEMTWGCARLHGCELLEVFTFNPSIRGHLSFDLSLYVAACLHSVIIFQWS</sequence>
<evidence type="ECO:0000256" key="2">
    <source>
        <dbReference type="PROSITE-ProRule" id="PRU00283"/>
    </source>
</evidence>
<evidence type="ECO:0000259" key="4">
    <source>
        <dbReference type="PROSITE" id="PS50067"/>
    </source>
</evidence>
<keyword evidence="1" id="KW-0505">Motor protein</keyword>
<name>A0AAD6L250_9ROSI</name>
<dbReference type="PANTHER" id="PTHR47968">
    <property type="entry name" value="CENTROMERE PROTEIN E"/>
    <property type="match status" value="1"/>
</dbReference>
<comment type="caution">
    <text evidence="5">The sequence shown here is derived from an EMBL/GenBank/DDBJ whole genome shotgun (WGS) entry which is preliminary data.</text>
</comment>
<evidence type="ECO:0000313" key="6">
    <source>
        <dbReference type="Proteomes" id="UP001162972"/>
    </source>
</evidence>
<organism evidence="5 6">
    <name type="scientific">Salix udensis</name>
    <dbReference type="NCBI Taxonomy" id="889485"/>
    <lineage>
        <taxon>Eukaryota</taxon>
        <taxon>Viridiplantae</taxon>
        <taxon>Streptophyta</taxon>
        <taxon>Embryophyta</taxon>
        <taxon>Tracheophyta</taxon>
        <taxon>Spermatophyta</taxon>
        <taxon>Magnoliopsida</taxon>
        <taxon>eudicotyledons</taxon>
        <taxon>Gunneridae</taxon>
        <taxon>Pentapetalae</taxon>
        <taxon>rosids</taxon>
        <taxon>fabids</taxon>
        <taxon>Malpighiales</taxon>
        <taxon>Salicaceae</taxon>
        <taxon>Saliceae</taxon>
        <taxon>Salix</taxon>
    </lineage>
</organism>
<keyword evidence="6" id="KW-1185">Reference proteome</keyword>
<dbReference type="Gene3D" id="3.40.850.10">
    <property type="entry name" value="Kinesin motor domain"/>
    <property type="match status" value="1"/>
</dbReference>
<evidence type="ECO:0000256" key="1">
    <source>
        <dbReference type="ARBA" id="ARBA00023175"/>
    </source>
</evidence>
<feature type="region of interest" description="Disordered" evidence="3">
    <location>
        <begin position="1"/>
        <end position="26"/>
    </location>
</feature>
<dbReference type="InterPro" id="IPR001752">
    <property type="entry name" value="Kinesin_motor_dom"/>
</dbReference>
<gene>
    <name evidence="5" type="ORF">OIU84_017566</name>
</gene>
<dbReference type="EMBL" id="JAPFFJ010000002">
    <property type="protein sequence ID" value="KAJ6433884.1"/>
    <property type="molecule type" value="Genomic_DNA"/>
</dbReference>
<dbReference type="PROSITE" id="PS50067">
    <property type="entry name" value="KINESIN_MOTOR_2"/>
    <property type="match status" value="1"/>
</dbReference>
<dbReference type="SUPFAM" id="SSF52540">
    <property type="entry name" value="P-loop containing nucleoside triphosphate hydrolases"/>
    <property type="match status" value="1"/>
</dbReference>
<dbReference type="InterPro" id="IPR027640">
    <property type="entry name" value="Kinesin-like_fam"/>
</dbReference>
<evidence type="ECO:0000313" key="5">
    <source>
        <dbReference type="EMBL" id="KAJ6433884.1"/>
    </source>
</evidence>
<reference evidence="5 6" key="1">
    <citation type="journal article" date="2023" name="Int. J. Mol. Sci.">
        <title>De Novo Assembly and Annotation of 11 Diverse Shrub Willow (Salix) Genomes Reveals Novel Gene Organization in Sex-Linked Regions.</title>
        <authorList>
            <person name="Hyden B."/>
            <person name="Feng K."/>
            <person name="Yates T.B."/>
            <person name="Jawdy S."/>
            <person name="Cereghino C."/>
            <person name="Smart L.B."/>
            <person name="Muchero W."/>
        </authorList>
    </citation>
    <scope>NUCLEOTIDE SEQUENCE [LARGE SCALE GENOMIC DNA]</scope>
    <source>
        <tissue evidence="5">Shoot tip</tissue>
    </source>
</reference>
<dbReference type="GO" id="GO:0008017">
    <property type="term" value="F:microtubule binding"/>
    <property type="evidence" value="ECO:0007669"/>
    <property type="project" value="InterPro"/>
</dbReference>
<dbReference type="AlphaFoldDB" id="A0AAD6L250"/>
<evidence type="ECO:0000256" key="3">
    <source>
        <dbReference type="SAM" id="MobiDB-lite"/>
    </source>
</evidence>
<dbReference type="InterPro" id="IPR036961">
    <property type="entry name" value="Kinesin_motor_dom_sf"/>
</dbReference>
<protein>
    <recommendedName>
        <fullName evidence="4">Kinesin motor domain-containing protein</fullName>
    </recommendedName>
</protein>
<dbReference type="InterPro" id="IPR027417">
    <property type="entry name" value="P-loop_NTPase"/>
</dbReference>
<dbReference type="GO" id="GO:0007018">
    <property type="term" value="P:microtubule-based movement"/>
    <property type="evidence" value="ECO:0007669"/>
    <property type="project" value="InterPro"/>
</dbReference>
<comment type="caution">
    <text evidence="2">Lacks conserved residue(s) required for the propagation of feature annotation.</text>
</comment>
<dbReference type="SMART" id="SM00129">
    <property type="entry name" value="KISc"/>
    <property type="match status" value="1"/>
</dbReference>
<comment type="similarity">
    <text evidence="2">Belongs to the TRAFAC class myosin-kinesin ATPase superfamily. Kinesin family.</text>
</comment>
<dbReference type="PANTHER" id="PTHR47968:SF39">
    <property type="entry name" value="KINESIN-LIKE PROTEIN KIN-7B"/>
    <property type="match status" value="1"/>
</dbReference>